<dbReference type="AlphaFoldDB" id="A0A9X1RJL8"/>
<keyword evidence="3" id="KW-1185">Reference proteome</keyword>
<dbReference type="Proteomes" id="UP001139012">
    <property type="component" value="Unassembled WGS sequence"/>
</dbReference>
<accession>A0A9X1RJL8</accession>
<protein>
    <submittedName>
        <fullName evidence="1">Uncharacterized protein</fullName>
    </submittedName>
</protein>
<sequence>MIGATADPFGLTPLTRKCFSSASLQLPMPVSLSGVMLDAVTLKAGSSKVWPPESMRVMSRPWGPRGVWQLLQTITLPTR</sequence>
<reference evidence="1" key="1">
    <citation type="submission" date="2022-01" db="EMBL/GenBank/DDBJ databases">
        <title>Genome sequnece data of strain Bradyrhizobium sp. nov.</title>
        <authorList>
            <person name="Zhang J."/>
        </authorList>
    </citation>
    <scope>NUCLEOTIDE SEQUENCE</scope>
    <source>
        <strain evidence="2">WYCCWR 12774</strain>
        <strain evidence="1">WYCCWR 13023</strain>
    </source>
</reference>
<gene>
    <name evidence="2" type="ORF">L6637_35380</name>
    <name evidence="1" type="ORF">L6654_37905</name>
</gene>
<name>A0A9X1RJL8_9BRAD</name>
<evidence type="ECO:0000313" key="2">
    <source>
        <dbReference type="EMBL" id="MCG2672242.1"/>
    </source>
</evidence>
<dbReference type="EMBL" id="JAKLUA010000019">
    <property type="protein sequence ID" value="MCG2672242.1"/>
    <property type="molecule type" value="Genomic_DNA"/>
</dbReference>
<evidence type="ECO:0000313" key="4">
    <source>
        <dbReference type="Proteomes" id="UP001139054"/>
    </source>
</evidence>
<evidence type="ECO:0000313" key="1">
    <source>
        <dbReference type="EMBL" id="MCG2632393.1"/>
    </source>
</evidence>
<dbReference type="Proteomes" id="UP001139054">
    <property type="component" value="Unassembled WGS sequence"/>
</dbReference>
<dbReference type="RefSeq" id="WP_237873561.1">
    <property type="nucleotide sequence ID" value="NZ_JAKLTY010000041.1"/>
</dbReference>
<dbReference type="EMBL" id="JAKLTY010000041">
    <property type="protein sequence ID" value="MCG2632393.1"/>
    <property type="molecule type" value="Genomic_DNA"/>
</dbReference>
<proteinExistence type="predicted"/>
<evidence type="ECO:0000313" key="3">
    <source>
        <dbReference type="Proteomes" id="UP001139012"/>
    </source>
</evidence>
<organism evidence="1 4">
    <name type="scientific">Bradyrhizobium zhengyangense</name>
    <dbReference type="NCBI Taxonomy" id="2911009"/>
    <lineage>
        <taxon>Bacteria</taxon>
        <taxon>Pseudomonadati</taxon>
        <taxon>Pseudomonadota</taxon>
        <taxon>Alphaproteobacteria</taxon>
        <taxon>Hyphomicrobiales</taxon>
        <taxon>Nitrobacteraceae</taxon>
        <taxon>Bradyrhizobium</taxon>
    </lineage>
</organism>
<comment type="caution">
    <text evidence="1">The sequence shown here is derived from an EMBL/GenBank/DDBJ whole genome shotgun (WGS) entry which is preliminary data.</text>
</comment>